<dbReference type="PANTHER" id="PTHR43811:SF19">
    <property type="entry name" value="39 KDA FK506-BINDING NUCLEAR PROTEIN"/>
    <property type="match status" value="1"/>
</dbReference>
<evidence type="ECO:0000256" key="6">
    <source>
        <dbReference type="RuleBase" id="RU003915"/>
    </source>
</evidence>
<dbReference type="InterPro" id="IPR001179">
    <property type="entry name" value="PPIase_FKBP_dom"/>
</dbReference>
<reference evidence="9 10" key="1">
    <citation type="submission" date="2019-04" db="EMBL/GenBank/DDBJ databases">
        <authorList>
            <person name="Feng G."/>
            <person name="Zhang J."/>
            <person name="Zhu H."/>
        </authorList>
    </citation>
    <scope>NUCLEOTIDE SEQUENCE [LARGE SCALE GENOMIC DNA]</scope>
    <source>
        <strain evidence="9 10">JCM 19491</strain>
    </source>
</reference>
<organism evidence="9 10">
    <name type="scientific">Hymenobacter wooponensis</name>
    <dbReference type="NCBI Taxonomy" id="1525360"/>
    <lineage>
        <taxon>Bacteria</taxon>
        <taxon>Pseudomonadati</taxon>
        <taxon>Bacteroidota</taxon>
        <taxon>Cytophagia</taxon>
        <taxon>Cytophagales</taxon>
        <taxon>Hymenobacteraceae</taxon>
        <taxon>Hymenobacter</taxon>
    </lineage>
</organism>
<evidence type="ECO:0000256" key="4">
    <source>
        <dbReference type="ARBA" id="ARBA00023235"/>
    </source>
</evidence>
<dbReference type="SUPFAM" id="SSF54534">
    <property type="entry name" value="FKBP-like"/>
    <property type="match status" value="1"/>
</dbReference>
<dbReference type="InterPro" id="IPR046357">
    <property type="entry name" value="PPIase_dom_sf"/>
</dbReference>
<dbReference type="PROSITE" id="PS50059">
    <property type="entry name" value="FKBP_PPIASE"/>
    <property type="match status" value="1"/>
</dbReference>
<accession>A0A4Z0MU54</accession>
<evidence type="ECO:0000259" key="8">
    <source>
        <dbReference type="PROSITE" id="PS50059"/>
    </source>
</evidence>
<dbReference type="EMBL" id="SRKZ01000001">
    <property type="protein sequence ID" value="TGD83322.1"/>
    <property type="molecule type" value="Genomic_DNA"/>
</dbReference>
<proteinExistence type="inferred from homology"/>
<dbReference type="Proteomes" id="UP000298284">
    <property type="component" value="Unassembled WGS sequence"/>
</dbReference>
<gene>
    <name evidence="9" type="ORF">EU557_05950</name>
</gene>
<evidence type="ECO:0000256" key="2">
    <source>
        <dbReference type="ARBA" id="ARBA00006577"/>
    </source>
</evidence>
<sequence>MRNVFSLARPTLVLRLAALLLVAAPVLSACDSKGSIAKQTEKLLEQQKAADEASIQAYLTRHNINGSSYTRTSTGLYLINVTDGPASNPLIKAGQKVTTVYVGKYIGETTENQEFDNSSNNRTACGCLNFVSGANSVIAGWEEAALLMRKGDRKILLIPSSLATMSNGAFLLASQGIAAQPLLFDMEVTDVK</sequence>
<dbReference type="OrthoDB" id="9814548at2"/>
<evidence type="ECO:0000313" key="9">
    <source>
        <dbReference type="EMBL" id="TGD83322.1"/>
    </source>
</evidence>
<dbReference type="Pfam" id="PF00254">
    <property type="entry name" value="FKBP_C"/>
    <property type="match status" value="1"/>
</dbReference>
<feature type="domain" description="PPIase FKBP-type" evidence="8">
    <location>
        <begin position="94"/>
        <end position="192"/>
    </location>
</feature>
<dbReference type="PANTHER" id="PTHR43811">
    <property type="entry name" value="FKBP-TYPE PEPTIDYL-PROLYL CIS-TRANS ISOMERASE FKPA"/>
    <property type="match status" value="1"/>
</dbReference>
<dbReference type="EC" id="5.2.1.8" evidence="6"/>
<dbReference type="Gene3D" id="3.10.50.40">
    <property type="match status" value="1"/>
</dbReference>
<dbReference type="GO" id="GO:0003755">
    <property type="term" value="F:peptidyl-prolyl cis-trans isomerase activity"/>
    <property type="evidence" value="ECO:0007669"/>
    <property type="project" value="UniProtKB-UniRule"/>
</dbReference>
<keyword evidence="7" id="KW-0732">Signal</keyword>
<comment type="similarity">
    <text evidence="2 6">Belongs to the FKBP-type PPIase family.</text>
</comment>
<protein>
    <recommendedName>
        <fullName evidence="6">Peptidyl-prolyl cis-trans isomerase</fullName>
        <ecNumber evidence="6">5.2.1.8</ecNumber>
    </recommendedName>
</protein>
<dbReference type="RefSeq" id="WP_135529465.1">
    <property type="nucleotide sequence ID" value="NZ_SRKZ01000001.1"/>
</dbReference>
<dbReference type="PROSITE" id="PS51257">
    <property type="entry name" value="PROKAR_LIPOPROTEIN"/>
    <property type="match status" value="1"/>
</dbReference>
<evidence type="ECO:0000256" key="3">
    <source>
        <dbReference type="ARBA" id="ARBA00023110"/>
    </source>
</evidence>
<feature type="signal peptide" evidence="7">
    <location>
        <begin position="1"/>
        <end position="29"/>
    </location>
</feature>
<dbReference type="AlphaFoldDB" id="A0A4Z0MU54"/>
<evidence type="ECO:0000256" key="5">
    <source>
        <dbReference type="PROSITE-ProRule" id="PRU00277"/>
    </source>
</evidence>
<feature type="chain" id="PRO_5021391755" description="Peptidyl-prolyl cis-trans isomerase" evidence="7">
    <location>
        <begin position="30"/>
        <end position="192"/>
    </location>
</feature>
<keyword evidence="10" id="KW-1185">Reference proteome</keyword>
<comment type="caution">
    <text evidence="9">The sequence shown here is derived from an EMBL/GenBank/DDBJ whole genome shotgun (WGS) entry which is preliminary data.</text>
</comment>
<evidence type="ECO:0000256" key="1">
    <source>
        <dbReference type="ARBA" id="ARBA00000971"/>
    </source>
</evidence>
<comment type="catalytic activity">
    <reaction evidence="1 5 6">
        <text>[protein]-peptidylproline (omega=180) = [protein]-peptidylproline (omega=0)</text>
        <dbReference type="Rhea" id="RHEA:16237"/>
        <dbReference type="Rhea" id="RHEA-COMP:10747"/>
        <dbReference type="Rhea" id="RHEA-COMP:10748"/>
        <dbReference type="ChEBI" id="CHEBI:83833"/>
        <dbReference type="ChEBI" id="CHEBI:83834"/>
        <dbReference type="EC" id="5.2.1.8"/>
    </reaction>
</comment>
<name>A0A4Z0MU54_9BACT</name>
<keyword evidence="3 5" id="KW-0697">Rotamase</keyword>
<evidence type="ECO:0000313" key="10">
    <source>
        <dbReference type="Proteomes" id="UP000298284"/>
    </source>
</evidence>
<evidence type="ECO:0000256" key="7">
    <source>
        <dbReference type="SAM" id="SignalP"/>
    </source>
</evidence>
<keyword evidence="4 5" id="KW-0413">Isomerase</keyword>